<dbReference type="Gene3D" id="2.130.10.10">
    <property type="entry name" value="YVTN repeat-like/Quinoprotein amine dehydrogenase"/>
    <property type="match status" value="1"/>
</dbReference>
<organism evidence="4 5">
    <name type="scientific">Actinocatenispora rupis</name>
    <dbReference type="NCBI Taxonomy" id="519421"/>
    <lineage>
        <taxon>Bacteria</taxon>
        <taxon>Bacillati</taxon>
        <taxon>Actinomycetota</taxon>
        <taxon>Actinomycetes</taxon>
        <taxon>Micromonosporales</taxon>
        <taxon>Micromonosporaceae</taxon>
        <taxon>Actinocatenispora</taxon>
    </lineage>
</organism>
<dbReference type="InterPro" id="IPR015943">
    <property type="entry name" value="WD40/YVTN_repeat-like_dom_sf"/>
</dbReference>
<dbReference type="PANTHER" id="PTHR34512:SF30">
    <property type="entry name" value="OUTER MEMBRANE PROTEIN ASSEMBLY FACTOR BAMB"/>
    <property type="match status" value="1"/>
</dbReference>
<accession>A0A8J3J3E7</accession>
<feature type="domain" description="Pyrrolo-quinoline quinone repeat" evidence="3">
    <location>
        <begin position="153"/>
        <end position="303"/>
    </location>
</feature>
<dbReference type="PROSITE" id="PS51257">
    <property type="entry name" value="PROKAR_LIPOPROTEIN"/>
    <property type="match status" value="1"/>
</dbReference>
<evidence type="ECO:0000259" key="3">
    <source>
        <dbReference type="Pfam" id="PF13360"/>
    </source>
</evidence>
<comment type="caution">
    <text evidence="4">The sequence shown here is derived from an EMBL/GenBank/DDBJ whole genome shotgun (WGS) entry which is preliminary data.</text>
</comment>
<evidence type="ECO:0000313" key="4">
    <source>
        <dbReference type="EMBL" id="GID15101.1"/>
    </source>
</evidence>
<dbReference type="Proteomes" id="UP000612808">
    <property type="component" value="Unassembled WGS sequence"/>
</dbReference>
<dbReference type="SUPFAM" id="SSF50998">
    <property type="entry name" value="Quinoprotein alcohol dehydrogenase-like"/>
    <property type="match status" value="1"/>
</dbReference>
<dbReference type="AlphaFoldDB" id="A0A8J3J3E7"/>
<sequence>MRGLVAAAVAGVLTVGLSGCAGDRAAARPSGSATPAAARSSARPTPVSLGKPLWRRQVSGAAPVSRRYALDRLDTVTMSGGTLAYEGDAAAGDHLRVVVADVRTGVSRWSRSTGDRVPGTASATYRMGTLPPVLNRDTVFLDYGDDDGGELGLAALSARDGHRRWSVPTGRYGAFGADVFAADERTVLLDATTYGDDDDVRAETTIALSARDGHELWRAPGVAPDRVVGDTVLTYRRHLPYSMDDEPPATVVALDAHTGRRRWALGGQVTRAGADAGGAGTVVVDAAHGQGTVLVDARSGRRLAALGGGVDNCWYDGPTALLCDTRTGANPTVERHSLRAIDLQPDGPATVGRPARRMAYVPKSVAGGVVFGCGPAGPVLLDRSGRFRGTAPGWFQAADGGLVLLASVEDVHHDNCTLSVYRLPGR</sequence>
<feature type="region of interest" description="Disordered" evidence="1">
    <location>
        <begin position="24"/>
        <end position="49"/>
    </location>
</feature>
<keyword evidence="5" id="KW-1185">Reference proteome</keyword>
<name>A0A8J3J3E7_9ACTN</name>
<keyword evidence="2" id="KW-0732">Signal</keyword>
<dbReference type="PANTHER" id="PTHR34512">
    <property type="entry name" value="CELL SURFACE PROTEIN"/>
    <property type="match status" value="1"/>
</dbReference>
<proteinExistence type="predicted"/>
<feature type="compositionally biased region" description="Low complexity" evidence="1">
    <location>
        <begin position="27"/>
        <end position="46"/>
    </location>
</feature>
<dbReference type="RefSeq" id="WP_203663253.1">
    <property type="nucleotide sequence ID" value="NZ_BAAAZM010000001.1"/>
</dbReference>
<feature type="chain" id="PRO_5038713756" description="Pyrrolo-quinoline quinone repeat domain-containing protein" evidence="2">
    <location>
        <begin position="22"/>
        <end position="426"/>
    </location>
</feature>
<dbReference type="Pfam" id="PF13360">
    <property type="entry name" value="PQQ_2"/>
    <property type="match status" value="1"/>
</dbReference>
<dbReference type="InterPro" id="IPR002372">
    <property type="entry name" value="PQQ_rpt_dom"/>
</dbReference>
<dbReference type="EMBL" id="BOMB01000038">
    <property type="protein sequence ID" value="GID15101.1"/>
    <property type="molecule type" value="Genomic_DNA"/>
</dbReference>
<gene>
    <name evidence="4" type="ORF">Aru02nite_59900</name>
</gene>
<protein>
    <recommendedName>
        <fullName evidence="3">Pyrrolo-quinoline quinone repeat domain-containing protein</fullName>
    </recommendedName>
</protein>
<evidence type="ECO:0000256" key="2">
    <source>
        <dbReference type="SAM" id="SignalP"/>
    </source>
</evidence>
<feature type="signal peptide" evidence="2">
    <location>
        <begin position="1"/>
        <end position="21"/>
    </location>
</feature>
<reference evidence="4" key="1">
    <citation type="submission" date="2021-01" db="EMBL/GenBank/DDBJ databases">
        <title>Whole genome shotgun sequence of Actinocatenispora rupis NBRC 107355.</title>
        <authorList>
            <person name="Komaki H."/>
            <person name="Tamura T."/>
        </authorList>
    </citation>
    <scope>NUCLEOTIDE SEQUENCE</scope>
    <source>
        <strain evidence="4">NBRC 107355</strain>
    </source>
</reference>
<dbReference type="InterPro" id="IPR011047">
    <property type="entry name" value="Quinoprotein_ADH-like_sf"/>
</dbReference>
<evidence type="ECO:0000313" key="5">
    <source>
        <dbReference type="Proteomes" id="UP000612808"/>
    </source>
</evidence>
<evidence type="ECO:0000256" key="1">
    <source>
        <dbReference type="SAM" id="MobiDB-lite"/>
    </source>
</evidence>